<accession>A0A0Z8N3I8</accession>
<proteinExistence type="predicted"/>
<evidence type="ECO:0000313" key="2">
    <source>
        <dbReference type="Proteomes" id="UP000072933"/>
    </source>
</evidence>
<name>A0A0Z8N3I8_STRSU</name>
<organism evidence="1 2">
    <name type="scientific">Streptococcus suis</name>
    <dbReference type="NCBI Taxonomy" id="1307"/>
    <lineage>
        <taxon>Bacteria</taxon>
        <taxon>Bacillati</taxon>
        <taxon>Bacillota</taxon>
        <taxon>Bacilli</taxon>
        <taxon>Lactobacillales</taxon>
        <taxon>Streptococcaceae</taxon>
        <taxon>Streptococcus</taxon>
    </lineage>
</organism>
<evidence type="ECO:0008006" key="3">
    <source>
        <dbReference type="Google" id="ProtNLM"/>
    </source>
</evidence>
<reference evidence="1 2" key="1">
    <citation type="submission" date="2016-02" db="EMBL/GenBank/DDBJ databases">
        <authorList>
            <consortium name="Pathogen Informatics"/>
        </authorList>
    </citation>
    <scope>NUCLEOTIDE SEQUENCE [LARGE SCALE GENOMIC DNA]</scope>
    <source>
        <strain evidence="1 2">LSS8</strain>
    </source>
</reference>
<dbReference type="Proteomes" id="UP000072933">
    <property type="component" value="Unassembled WGS sequence"/>
</dbReference>
<dbReference type="EMBL" id="FIID01000031">
    <property type="protein sequence ID" value="CYW20296.1"/>
    <property type="molecule type" value="Genomic_DNA"/>
</dbReference>
<gene>
    <name evidence="1" type="ORF">ERS132370_02059</name>
</gene>
<sequence length="455" mass="48559">MGSSAISQKYPNRKDESVLRANIASYQASLAHQSTLYNRLMGEDILNFRSLNSLHSAMSITNNSLQKEQEKLDRLLTFNSQSASVFSDLARLKQSITSGFSEVRSSFGQHASQGGFSIPDKIAWKKDLDDRWKERTERMRDTSSPADFRKLEEREAFNTVVNKLNSGEQLSEADFNTILAYASTHRETELPDNVVKLILATTLSASGVEDSDLEASLLEVWNQMKENVSVGSITYDVITSSLEEIADNPSTSLNAINAVSGNLSQSIDDLALQANNYFSVRTPYGNIQYASSMVDDLAFSGTQAVTNNVIRAGSVVNFLSRNAGLIKTLTIVYDYESQVSEGTSRTNAAIKTAAHVGISYAAGEVGAIAGAKIGAAIGTVAIPGVGTITGAVLGTIAGFAIGIGLSIVGTAVFDAVYDTYIGEHVDNALDNAKEIVEDVGDAVSGWFGGLGSALG</sequence>
<dbReference type="RefSeq" id="WP_024389598.1">
    <property type="nucleotide sequence ID" value="NZ_CEJO01000020.1"/>
</dbReference>
<dbReference type="AlphaFoldDB" id="A0A0Z8N3I8"/>
<evidence type="ECO:0000313" key="1">
    <source>
        <dbReference type="EMBL" id="CYW20296.1"/>
    </source>
</evidence>
<protein>
    <recommendedName>
        <fullName evidence="3">LXG domain-containing protein</fullName>
    </recommendedName>
</protein>